<keyword evidence="6" id="KW-0732">Signal</keyword>
<feature type="domain" description="ShKT" evidence="7">
    <location>
        <begin position="470"/>
        <end position="504"/>
    </location>
</feature>
<dbReference type="PROSITE" id="PS51670">
    <property type="entry name" value="SHKT"/>
    <property type="match status" value="4"/>
</dbReference>
<dbReference type="PANTHER" id="PTHR11474:SF21">
    <property type="entry name" value="SHKT DOMAIN-CONTAINING PROTEIN"/>
    <property type="match status" value="1"/>
</dbReference>
<dbReference type="Proteomes" id="UP000095284">
    <property type="component" value="Unplaced"/>
</dbReference>
<feature type="disulfide bond" evidence="3">
    <location>
        <begin position="514"/>
        <end position="548"/>
    </location>
</feature>
<feature type="transmembrane region" description="Helical" evidence="5">
    <location>
        <begin position="761"/>
        <end position="784"/>
    </location>
</feature>
<sequence length="1042" mass="111402">MTSQTWILIAFILPISYTWAQLNCAEAPTPSLKIICEQLTRWDKNARASPAAKNPTSRVALPPGIDPSMATQGFDLPTQPTTLEQCTDLGCVCSFLGGSGGSSCTLRNGQPLRKAIRKEYRTLTDDERQRYHAAVRTIKNNGAYGRISKVHSDFATSGAAHSGPAFLAWHREFIKRYELALRAVDPTVALPYWDSVLDNNLPRPQDSILWTNDFAGTTDASGNVVGGPFAPWTTMDNRPNARRAVGAQGSLFRETEIAYVMAQTQVENVMAYSAPRQGCPIRADWNWLEYTHGNVHIYVGGDMLDQSTSSNDPIFFMHHSFVDLIWEMWRQSRQTRAQRESDYPVDMQACSAPQHFNGASMAPFTPWYNRDGLSNRYTDFMYEYAPRPTCPSCGGSKYLFCMRSGGQPRCAAKVKVGGSCTGLNEADQPCFNGACRGGICVQTVQTTPTPATTQSPVITPIVPPQTDETCFNENECCSIWQGQGECGKNPGYMSSWCKASCGTCRPKYNLGVECSDRHPNCVTWSRQGECSKNKNWMFENCRKSCARCSSPRASVCGGGQSVQPARPAPTSGWASKCTSPGCFNENICCSIWAMDGQCRTNATWMACNCKVSCGGCVPQEYVYGTCTDYNNKCSGWARAGECNKNPWMKENCRASCQTCLNGQELRSICRSGGSIPTRTSAQFNQGWGRPPPPPPFGGFGFDGIDVGPFAFRWGRDVEHVGGAPAENLADGFFGIPTPDLRTTTRMEGLYESEDQRQMRRVAFIATVISTLAVIASIVTLPIMYTYVQHFQSHITIETEFCKARSRDITLEMHQLQLHQRRAKRQSYGAPASTGYGPISNPEPAGCCPCQQGPPGPPGEPGDEGTPGTDGTAGADGAPGKEGQILSSALPPKEPCIICPPGAPGSVGPPGPKGPVGPKGKPGDKAPDGKKGETGLPGPQGAPGPLGPPGPPGPQGAPGRVTQVNGPAGPAGEPGTQGPPGAKGEPGPDGVPGSEGSIGEPGPTGAIGAPGNRGQPGPTGPPGERGPEGPCDHCPEPRTPPGY</sequence>
<dbReference type="InterPro" id="IPR002227">
    <property type="entry name" value="Tyrosinase_Cu-bd"/>
</dbReference>
<feature type="region of interest" description="Disordered" evidence="4">
    <location>
        <begin position="844"/>
        <end position="1042"/>
    </location>
</feature>
<feature type="compositionally biased region" description="Basic and acidic residues" evidence="4">
    <location>
        <begin position="1024"/>
        <end position="1035"/>
    </location>
</feature>
<keyword evidence="3" id="KW-1015">Disulfide bond</keyword>
<dbReference type="Pfam" id="PF01484">
    <property type="entry name" value="Col_cuticle_N"/>
    <property type="match status" value="1"/>
</dbReference>
<dbReference type="PANTHER" id="PTHR11474">
    <property type="entry name" value="TYROSINASE FAMILY MEMBER"/>
    <property type="match status" value="1"/>
</dbReference>
<feature type="domain" description="ShKT" evidence="7">
    <location>
        <begin position="514"/>
        <end position="548"/>
    </location>
</feature>
<dbReference type="AlphaFoldDB" id="A0A1I7S817"/>
<evidence type="ECO:0000256" key="6">
    <source>
        <dbReference type="SAM" id="SignalP"/>
    </source>
</evidence>
<name>A0A1I7S817_BURXY</name>
<dbReference type="Pfam" id="PF00264">
    <property type="entry name" value="Tyrosinase"/>
    <property type="match status" value="1"/>
</dbReference>
<evidence type="ECO:0000313" key="10">
    <source>
        <dbReference type="Proteomes" id="UP000659654"/>
    </source>
</evidence>
<organism evidence="9 11">
    <name type="scientific">Bursaphelenchus xylophilus</name>
    <name type="common">Pinewood nematode worm</name>
    <name type="synonym">Aphelenchoides xylophilus</name>
    <dbReference type="NCBI Taxonomy" id="6326"/>
    <lineage>
        <taxon>Eukaryota</taxon>
        <taxon>Metazoa</taxon>
        <taxon>Ecdysozoa</taxon>
        <taxon>Nematoda</taxon>
        <taxon>Chromadorea</taxon>
        <taxon>Rhabditida</taxon>
        <taxon>Tylenchina</taxon>
        <taxon>Tylenchomorpha</taxon>
        <taxon>Aphelenchoidea</taxon>
        <taxon>Aphelenchoididae</taxon>
        <taxon>Bursaphelenchus</taxon>
    </lineage>
</organism>
<accession>A0A1I7S817</accession>
<protein>
    <submittedName>
        <fullName evidence="8">(pine wood nematode) hypothetical protein</fullName>
    </submittedName>
</protein>
<dbReference type="Pfam" id="PF01391">
    <property type="entry name" value="Collagen"/>
    <property type="match status" value="1"/>
</dbReference>
<keyword evidence="1" id="KW-0479">Metal-binding</keyword>
<evidence type="ECO:0000256" key="2">
    <source>
        <dbReference type="ARBA" id="ARBA00022737"/>
    </source>
</evidence>
<dbReference type="SMART" id="SM00254">
    <property type="entry name" value="ShKT"/>
    <property type="match status" value="4"/>
</dbReference>
<evidence type="ECO:0000259" key="7">
    <source>
        <dbReference type="PROSITE" id="PS51670"/>
    </source>
</evidence>
<dbReference type="Pfam" id="PF01549">
    <property type="entry name" value="ShK"/>
    <property type="match status" value="4"/>
</dbReference>
<dbReference type="Proteomes" id="UP000659654">
    <property type="component" value="Unassembled WGS sequence"/>
</dbReference>
<keyword evidence="2" id="KW-0677">Repeat</keyword>
<dbReference type="Proteomes" id="UP000582659">
    <property type="component" value="Unassembled WGS sequence"/>
</dbReference>
<feature type="compositionally biased region" description="Pro residues" evidence="4">
    <location>
        <begin position="900"/>
        <end position="914"/>
    </location>
</feature>
<keyword evidence="5" id="KW-0812">Transmembrane</keyword>
<dbReference type="GO" id="GO:0042302">
    <property type="term" value="F:structural constituent of cuticle"/>
    <property type="evidence" value="ECO:0007669"/>
    <property type="project" value="InterPro"/>
</dbReference>
<dbReference type="EMBL" id="CAJFCV020000001">
    <property type="protein sequence ID" value="CAG9087346.1"/>
    <property type="molecule type" value="Genomic_DNA"/>
</dbReference>
<dbReference type="SUPFAM" id="SSF57184">
    <property type="entry name" value="Growth factor receptor domain"/>
    <property type="match status" value="1"/>
</dbReference>
<evidence type="ECO:0000313" key="9">
    <source>
        <dbReference type="Proteomes" id="UP000095284"/>
    </source>
</evidence>
<feature type="compositionally biased region" description="Pro residues" evidence="4">
    <location>
        <begin position="939"/>
        <end position="954"/>
    </location>
</feature>
<proteinExistence type="predicted"/>
<feature type="domain" description="ShKT" evidence="7">
    <location>
        <begin position="582"/>
        <end position="616"/>
    </location>
</feature>
<dbReference type="WBParaSite" id="BXY_0916000.1">
    <property type="protein sequence ID" value="BXY_0916000.1"/>
    <property type="gene ID" value="BXY_0916000"/>
</dbReference>
<dbReference type="PRINTS" id="PR00092">
    <property type="entry name" value="TYROSINASE"/>
</dbReference>
<dbReference type="SMART" id="SM01088">
    <property type="entry name" value="Col_cuticle_N"/>
    <property type="match status" value="1"/>
</dbReference>
<dbReference type="SMR" id="A0A1I7S817"/>
<dbReference type="InterPro" id="IPR009030">
    <property type="entry name" value="Growth_fac_rcpt_cys_sf"/>
</dbReference>
<dbReference type="GO" id="GO:0046872">
    <property type="term" value="F:metal ion binding"/>
    <property type="evidence" value="ECO:0007669"/>
    <property type="project" value="UniProtKB-KW"/>
</dbReference>
<evidence type="ECO:0000256" key="1">
    <source>
        <dbReference type="ARBA" id="ARBA00022723"/>
    </source>
</evidence>
<dbReference type="InterPro" id="IPR050316">
    <property type="entry name" value="Tyrosinase/Hemocyanin"/>
</dbReference>
<keyword evidence="10" id="KW-1185">Reference proteome</keyword>
<dbReference type="InterPro" id="IPR008922">
    <property type="entry name" value="Di-copper_centre_dom_sf"/>
</dbReference>
<feature type="signal peptide" evidence="6">
    <location>
        <begin position="1"/>
        <end position="20"/>
    </location>
</feature>
<feature type="compositionally biased region" description="Low complexity" evidence="4">
    <location>
        <begin position="863"/>
        <end position="877"/>
    </location>
</feature>
<dbReference type="GO" id="GO:0016491">
    <property type="term" value="F:oxidoreductase activity"/>
    <property type="evidence" value="ECO:0007669"/>
    <property type="project" value="InterPro"/>
</dbReference>
<dbReference type="Gene3D" id="1.10.1280.10">
    <property type="entry name" value="Di-copper center containing domain from catechol oxidase"/>
    <property type="match status" value="1"/>
</dbReference>
<feature type="disulfide bond" evidence="3">
    <location>
        <begin position="582"/>
        <end position="616"/>
    </location>
</feature>
<feature type="disulfide bond" evidence="3">
    <location>
        <begin position="470"/>
        <end position="504"/>
    </location>
</feature>
<dbReference type="eggNOG" id="ENOG502QRET">
    <property type="taxonomic scope" value="Eukaryota"/>
</dbReference>
<feature type="chain" id="PRO_5036308744" evidence="6">
    <location>
        <begin position="21"/>
        <end position="1042"/>
    </location>
</feature>
<dbReference type="InterPro" id="IPR008160">
    <property type="entry name" value="Collagen"/>
</dbReference>
<comment type="caution">
    <text evidence="3">Lacks conserved residue(s) required for the propagation of feature annotation.</text>
</comment>
<keyword evidence="5" id="KW-0472">Membrane</keyword>
<evidence type="ECO:0000313" key="11">
    <source>
        <dbReference type="WBParaSite" id="BXY_0916000.1"/>
    </source>
</evidence>
<feature type="compositionally biased region" description="Basic and acidic residues" evidence="4">
    <location>
        <begin position="920"/>
        <end position="932"/>
    </location>
</feature>
<feature type="domain" description="ShKT" evidence="7">
    <location>
        <begin position="626"/>
        <end position="659"/>
    </location>
</feature>
<evidence type="ECO:0000313" key="8">
    <source>
        <dbReference type="EMBL" id="CAD5210953.1"/>
    </source>
</evidence>
<gene>
    <name evidence="8" type="ORF">BXYJ_LOCUS2186</name>
</gene>
<evidence type="ECO:0000256" key="3">
    <source>
        <dbReference type="PROSITE-ProRule" id="PRU01005"/>
    </source>
</evidence>
<keyword evidence="5" id="KW-1133">Transmembrane helix</keyword>
<evidence type="ECO:0000256" key="5">
    <source>
        <dbReference type="SAM" id="Phobius"/>
    </source>
</evidence>
<reference evidence="11" key="1">
    <citation type="submission" date="2016-11" db="UniProtKB">
        <authorList>
            <consortium name="WormBaseParasite"/>
        </authorList>
    </citation>
    <scope>IDENTIFICATION</scope>
</reference>
<reference evidence="8" key="2">
    <citation type="submission" date="2020-09" db="EMBL/GenBank/DDBJ databases">
        <authorList>
            <person name="Kikuchi T."/>
        </authorList>
    </citation>
    <scope>NUCLEOTIDE SEQUENCE</scope>
    <source>
        <strain evidence="8">Ka4C1</strain>
    </source>
</reference>
<dbReference type="EMBL" id="CAJFDI010000001">
    <property type="protein sequence ID" value="CAD5210953.1"/>
    <property type="molecule type" value="Genomic_DNA"/>
</dbReference>
<feature type="compositionally biased region" description="Low complexity" evidence="4">
    <location>
        <begin position="990"/>
        <end position="1015"/>
    </location>
</feature>
<dbReference type="SUPFAM" id="SSF48056">
    <property type="entry name" value="Di-copper centre-containing domain"/>
    <property type="match status" value="1"/>
</dbReference>
<evidence type="ECO:0000256" key="4">
    <source>
        <dbReference type="SAM" id="MobiDB-lite"/>
    </source>
</evidence>
<dbReference type="InterPro" id="IPR003582">
    <property type="entry name" value="ShKT_dom"/>
</dbReference>
<dbReference type="InterPro" id="IPR002486">
    <property type="entry name" value="Col_cuticle_N"/>
</dbReference>
<dbReference type="PROSITE" id="PS00498">
    <property type="entry name" value="TYROSINASE_2"/>
    <property type="match status" value="1"/>
</dbReference>
<dbReference type="OrthoDB" id="6132182at2759"/>